<dbReference type="EMBL" id="CM041535">
    <property type="protein sequence ID" value="KAI3372673.1"/>
    <property type="molecule type" value="Genomic_DNA"/>
</dbReference>
<keyword evidence="2" id="KW-1185">Reference proteome</keyword>
<evidence type="ECO:0000313" key="2">
    <source>
        <dbReference type="Proteomes" id="UP000831701"/>
    </source>
</evidence>
<evidence type="ECO:0000313" key="1">
    <source>
        <dbReference type="EMBL" id="KAI3372673.1"/>
    </source>
</evidence>
<organism evidence="1 2">
    <name type="scientific">Scortum barcoo</name>
    <name type="common">barcoo grunter</name>
    <dbReference type="NCBI Taxonomy" id="214431"/>
    <lineage>
        <taxon>Eukaryota</taxon>
        <taxon>Metazoa</taxon>
        <taxon>Chordata</taxon>
        <taxon>Craniata</taxon>
        <taxon>Vertebrata</taxon>
        <taxon>Euteleostomi</taxon>
        <taxon>Actinopterygii</taxon>
        <taxon>Neopterygii</taxon>
        <taxon>Teleostei</taxon>
        <taxon>Neoteleostei</taxon>
        <taxon>Acanthomorphata</taxon>
        <taxon>Eupercaria</taxon>
        <taxon>Centrarchiformes</taxon>
        <taxon>Terapontoidei</taxon>
        <taxon>Terapontidae</taxon>
        <taxon>Scortum</taxon>
    </lineage>
</organism>
<protein>
    <submittedName>
        <fullName evidence="1">Uncharacterized protein</fullName>
    </submittedName>
</protein>
<sequence length="362" mass="41051">MANTPSATLSIQPPEPFDFTKPYEWTKWIRRFERFHQASNLTASSEENQQKARETVDAFVTVLYALAEHCNYGTLQDELIRDRIVVGLAGTRLSKRMQKNLDLEKSIDMARQSEEIKKQQNTLRSDASSAKQMDVSSVDRQQKGKPKFCKPKYDGAKPHSYQSKTKKTPSATNVVACLILNTSAPPKMQSAVPAEKKVEREALGLTWACEWFRDFLIGKHFCLETDHEEKLLDRASYTYSEGWLTAEGDRTCNTIGDYMNYTKDIKKYCRQIMGHSFLDKSLLVKLSNGEAERAVQTIKNLLKKAADLYLALLAHRSTPLQNGYSPAQLLMGRHLRTTVPTLPSQLDPRLPDSIAITGQEKK</sequence>
<proteinExistence type="predicted"/>
<accession>A0ACB8WYY3</accession>
<name>A0ACB8WYY3_9TELE</name>
<comment type="caution">
    <text evidence="1">The sequence shown here is derived from an EMBL/GenBank/DDBJ whole genome shotgun (WGS) entry which is preliminary data.</text>
</comment>
<gene>
    <name evidence="1" type="ORF">L3Q82_023134</name>
</gene>
<dbReference type="Proteomes" id="UP000831701">
    <property type="component" value="Chromosome 5"/>
</dbReference>
<reference evidence="1" key="1">
    <citation type="submission" date="2022-04" db="EMBL/GenBank/DDBJ databases">
        <title>Jade perch genome.</title>
        <authorList>
            <person name="Chao B."/>
        </authorList>
    </citation>
    <scope>NUCLEOTIDE SEQUENCE</scope>
    <source>
        <strain evidence="1">CB-2022</strain>
    </source>
</reference>